<dbReference type="Proteomes" id="UP001236014">
    <property type="component" value="Chromosome"/>
</dbReference>
<dbReference type="Gene3D" id="1.10.3300.10">
    <property type="entry name" value="Jann2411-like domain"/>
    <property type="match status" value="1"/>
</dbReference>
<sequence length="194" mass="22250">MNWPATDRYELEVSPGGLGFVHDLLNTLSAGKPREKDLLTELGDAQNWLDRALERWAEATERPAERVELTGDDVERLRDLREELRDFTDHDPEAGTALLHSAPVLLQPGADGWIRPEPRGTGWRRVASIVLIEVLEAQRADRWRRLKTCRNKRCAVAFYDRSRNNSGVWHNVQVCGNAVNLRAYRARRRTQQST</sequence>
<dbReference type="InterPro" id="IPR010852">
    <property type="entry name" value="ABATE"/>
</dbReference>
<dbReference type="EMBL" id="CP127294">
    <property type="protein sequence ID" value="WIX77528.1"/>
    <property type="molecule type" value="Genomic_DNA"/>
</dbReference>
<reference evidence="2 3" key="1">
    <citation type="submission" date="2023-06" db="EMBL/GenBank/DDBJ databases">
        <authorList>
            <person name="Oyuntsetseg B."/>
            <person name="Kim S.B."/>
        </authorList>
    </citation>
    <scope>NUCLEOTIDE SEQUENCE [LARGE SCALE GENOMIC DNA]</scope>
    <source>
        <strain evidence="2 3">2-15</strain>
    </source>
</reference>
<dbReference type="Pfam" id="PF11706">
    <property type="entry name" value="zf-CGNR"/>
    <property type="match status" value="1"/>
</dbReference>
<evidence type="ECO:0000313" key="2">
    <source>
        <dbReference type="EMBL" id="WIX77528.1"/>
    </source>
</evidence>
<dbReference type="AlphaFoldDB" id="A0A9Y2MU61"/>
<dbReference type="RefSeq" id="WP_285968269.1">
    <property type="nucleotide sequence ID" value="NZ_CP127294.1"/>
</dbReference>
<keyword evidence="3" id="KW-1185">Reference proteome</keyword>
<name>A0A9Y2MU61_9PSEU</name>
<dbReference type="InterPro" id="IPR023286">
    <property type="entry name" value="ABATE_dom_sf"/>
</dbReference>
<gene>
    <name evidence="2" type="ORF">QRX50_39990</name>
</gene>
<dbReference type="PANTHER" id="PTHR35525:SF3">
    <property type="entry name" value="BLL6575 PROTEIN"/>
    <property type="match status" value="1"/>
</dbReference>
<dbReference type="InterPro" id="IPR021005">
    <property type="entry name" value="Znf_CGNR"/>
</dbReference>
<dbReference type="PANTHER" id="PTHR35525">
    <property type="entry name" value="BLL6575 PROTEIN"/>
    <property type="match status" value="1"/>
</dbReference>
<feature type="domain" description="Zinc finger CGNR" evidence="1">
    <location>
        <begin position="145"/>
        <end position="188"/>
    </location>
</feature>
<dbReference type="KEGG" id="acab:QRX50_39990"/>
<dbReference type="Pfam" id="PF07336">
    <property type="entry name" value="ABATE"/>
    <property type="match status" value="1"/>
</dbReference>
<evidence type="ECO:0000259" key="1">
    <source>
        <dbReference type="Pfam" id="PF11706"/>
    </source>
</evidence>
<proteinExistence type="predicted"/>
<accession>A0A9Y2MU61</accession>
<organism evidence="2 3">
    <name type="scientific">Amycolatopsis carbonis</name>
    <dbReference type="NCBI Taxonomy" id="715471"/>
    <lineage>
        <taxon>Bacteria</taxon>
        <taxon>Bacillati</taxon>
        <taxon>Actinomycetota</taxon>
        <taxon>Actinomycetes</taxon>
        <taxon>Pseudonocardiales</taxon>
        <taxon>Pseudonocardiaceae</taxon>
        <taxon>Amycolatopsis</taxon>
    </lineage>
</organism>
<dbReference type="SUPFAM" id="SSF160904">
    <property type="entry name" value="Jann2411-like"/>
    <property type="match status" value="1"/>
</dbReference>
<protein>
    <submittedName>
        <fullName evidence="2">CGNR zinc finger domain-containing protein</fullName>
    </submittedName>
</protein>
<evidence type="ECO:0000313" key="3">
    <source>
        <dbReference type="Proteomes" id="UP001236014"/>
    </source>
</evidence>